<dbReference type="PANTHER" id="PTHR15907">
    <property type="entry name" value="DUF614 FAMILY PROTEIN-RELATED"/>
    <property type="match status" value="1"/>
</dbReference>
<feature type="compositionally biased region" description="Polar residues" evidence="1">
    <location>
        <begin position="1"/>
        <end position="18"/>
    </location>
</feature>
<dbReference type="Proteomes" id="UP000283269">
    <property type="component" value="Unassembled WGS sequence"/>
</dbReference>
<protein>
    <submittedName>
        <fullName evidence="2">Uncharacterized protein</fullName>
    </submittedName>
</protein>
<reference evidence="2 3" key="1">
    <citation type="journal article" date="2018" name="Evol. Lett.">
        <title>Horizontal gene cluster transfer increased hallucinogenic mushroom diversity.</title>
        <authorList>
            <person name="Reynolds H.T."/>
            <person name="Vijayakumar V."/>
            <person name="Gluck-Thaler E."/>
            <person name="Korotkin H.B."/>
            <person name="Matheny P.B."/>
            <person name="Slot J.C."/>
        </authorList>
    </citation>
    <scope>NUCLEOTIDE SEQUENCE [LARGE SCALE GENOMIC DNA]</scope>
    <source>
        <strain evidence="2 3">2631</strain>
    </source>
</reference>
<keyword evidence="3" id="KW-1185">Reference proteome</keyword>
<dbReference type="STRING" id="93625.A0A409X572"/>
<gene>
    <name evidence="2" type="ORF">CVT25_014796</name>
</gene>
<proteinExistence type="predicted"/>
<organism evidence="2 3">
    <name type="scientific">Psilocybe cyanescens</name>
    <dbReference type="NCBI Taxonomy" id="93625"/>
    <lineage>
        <taxon>Eukaryota</taxon>
        <taxon>Fungi</taxon>
        <taxon>Dikarya</taxon>
        <taxon>Basidiomycota</taxon>
        <taxon>Agaricomycotina</taxon>
        <taxon>Agaricomycetes</taxon>
        <taxon>Agaricomycetidae</taxon>
        <taxon>Agaricales</taxon>
        <taxon>Agaricineae</taxon>
        <taxon>Strophariaceae</taxon>
        <taxon>Psilocybe</taxon>
    </lineage>
</organism>
<dbReference type="Pfam" id="PF04749">
    <property type="entry name" value="PLAC8"/>
    <property type="match status" value="1"/>
</dbReference>
<dbReference type="OrthoDB" id="1045822at2759"/>
<dbReference type="InParanoid" id="A0A409X572"/>
<evidence type="ECO:0000256" key="1">
    <source>
        <dbReference type="SAM" id="MobiDB-lite"/>
    </source>
</evidence>
<sequence length="167" mass="18637">MSSNAEKGNVLQSTQPQAGPQMVINGGGNRNALNLPVDNEGKRDWSFGLLDCFGDMNKCCLACWCPCLAHGQNRRRLQYLNVNGVPDPDRRRIIAEGDSILYACIEVACDMGWILQIETRRNIRNRYNIRGSGTSDCCAPFCCQSCDLIQGSRELELEEESFGNQQK</sequence>
<dbReference type="InterPro" id="IPR006461">
    <property type="entry name" value="PLAC_motif_containing"/>
</dbReference>
<dbReference type="AlphaFoldDB" id="A0A409X572"/>
<comment type="caution">
    <text evidence="2">The sequence shown here is derived from an EMBL/GenBank/DDBJ whole genome shotgun (WGS) entry which is preliminary data.</text>
</comment>
<evidence type="ECO:0000313" key="2">
    <source>
        <dbReference type="EMBL" id="PPQ85919.1"/>
    </source>
</evidence>
<accession>A0A409X572</accession>
<name>A0A409X572_PSICY</name>
<dbReference type="EMBL" id="NHYD01002598">
    <property type="protein sequence ID" value="PPQ85919.1"/>
    <property type="molecule type" value="Genomic_DNA"/>
</dbReference>
<feature type="region of interest" description="Disordered" evidence="1">
    <location>
        <begin position="1"/>
        <end position="25"/>
    </location>
</feature>
<evidence type="ECO:0000313" key="3">
    <source>
        <dbReference type="Proteomes" id="UP000283269"/>
    </source>
</evidence>
<dbReference type="NCBIfam" id="TIGR01571">
    <property type="entry name" value="A_thal_Cys_rich"/>
    <property type="match status" value="1"/>
</dbReference>